<name>A0A8D9BRS4_9HEMI</name>
<accession>A0A8D9BRS4</accession>
<organism evidence="2">
    <name type="scientific">Cacopsylla melanoneura</name>
    <dbReference type="NCBI Taxonomy" id="428564"/>
    <lineage>
        <taxon>Eukaryota</taxon>
        <taxon>Metazoa</taxon>
        <taxon>Ecdysozoa</taxon>
        <taxon>Arthropoda</taxon>
        <taxon>Hexapoda</taxon>
        <taxon>Insecta</taxon>
        <taxon>Pterygota</taxon>
        <taxon>Neoptera</taxon>
        <taxon>Paraneoptera</taxon>
        <taxon>Hemiptera</taxon>
        <taxon>Sternorrhyncha</taxon>
        <taxon>Psylloidea</taxon>
        <taxon>Psyllidae</taxon>
        <taxon>Psyllinae</taxon>
        <taxon>Cacopsylla</taxon>
    </lineage>
</organism>
<proteinExistence type="predicted"/>
<dbReference type="EMBL" id="HBUF01647946">
    <property type="protein sequence ID" value="CAG6786356.1"/>
    <property type="molecule type" value="Transcribed_RNA"/>
</dbReference>
<feature type="region of interest" description="Disordered" evidence="1">
    <location>
        <begin position="347"/>
        <end position="374"/>
    </location>
</feature>
<feature type="compositionally biased region" description="Polar residues" evidence="1">
    <location>
        <begin position="52"/>
        <end position="66"/>
    </location>
</feature>
<evidence type="ECO:0000256" key="1">
    <source>
        <dbReference type="SAM" id="MobiDB-lite"/>
    </source>
</evidence>
<sequence>MNSYAVNKDNLQKYGDVISEIKMKNGANKRLPSQKVEMKQPSNTWFKIEPQPKNQGTVSKSSSQPTEIKKPAVEKIPNIEITNNTVTTGSVPNVDQNVSRDTPQSTPNIGDNPSYQITPAPTFSIEENKVETIEFNANKEIEVQNNGSRTEQIMNSIDSNLDIQRVEELAQTQFKQLESEITSEEYLSRSMESKQFEMSQTQFTKTEEIKSFQEQTQSQETTTTNLQSFQELQFTENKDFDMITKTQNVCEIKQMEENFEKIVESNNVQIETLTSEQRDLKTEVNSTLTVNNEFEKLTSDLKPQEYYESISKNTVWQPPIMTTTNYLPNTNELNSLQYESSVKTENITEQSYSAQSTTTETSKSGNGFDKTSDSNQMNIYAQNAQPLPLTTKIENNGFKLDTNNSVIYQNNNTLLNVNNLQEKYLFDEPQQTTLVQDNSYNSTVNYSSRSYVPASFQSLTPTYFPSAFPTASSPVDFVDLPVNSGFQTASSPIETSEVFEFPTYGSFNKFEPSGFQSYPTQKESTFKQQVETQDKYVDYCQSSKITQAFENKVSSPYYSNTVTKPDNLKSSTGLKSADLLLSSSFKDVSSSLQTSSKVEKVIKLDSNEDSSKYSEIAKNINIDFKPVERAHVKEVGHEYLNTPRPQSIALDEEVRGLCEKSYVSAYEYQVYEEDKSSSVASIAETSKYGTYKTNGEQSISNQTVASVAETSKYGKYKTNGEQIFFNLLIFLKLYFF</sequence>
<protein>
    <submittedName>
        <fullName evidence="2">Uncharacterized protein</fullName>
    </submittedName>
</protein>
<dbReference type="EMBL" id="HBUF01647936">
    <property type="protein sequence ID" value="CAG6786306.1"/>
    <property type="molecule type" value="Transcribed_RNA"/>
</dbReference>
<feature type="region of interest" description="Disordered" evidence="1">
    <location>
        <begin position="32"/>
        <end position="68"/>
    </location>
</feature>
<reference evidence="2" key="1">
    <citation type="submission" date="2021-05" db="EMBL/GenBank/DDBJ databases">
        <authorList>
            <person name="Alioto T."/>
            <person name="Alioto T."/>
            <person name="Gomez Garrido J."/>
        </authorList>
    </citation>
    <scope>NUCLEOTIDE SEQUENCE</scope>
</reference>
<feature type="region of interest" description="Disordered" evidence="1">
    <location>
        <begin position="85"/>
        <end position="114"/>
    </location>
</feature>
<dbReference type="AlphaFoldDB" id="A0A8D9BRS4"/>
<feature type="compositionally biased region" description="Polar residues" evidence="1">
    <location>
        <begin position="347"/>
        <end position="365"/>
    </location>
</feature>
<evidence type="ECO:0000313" key="2">
    <source>
        <dbReference type="EMBL" id="CAG6786306.1"/>
    </source>
</evidence>